<sequence>MNVLNQTLASTFELMLTVNKNNPVVAEIDIFPVEAEQQQSLVDKLIEDIKTVFKQQPGFVAAAVHRSRDGQRVVNYVQWKSQKDYESYVNGEVPLISSRLCAFPAPNSRLYEIFISEPSDSEMTISKNTDGLINFGIFKLRNPQDQPSFLEATKKAVQLVTGQPGLVTTHFHRSLDGAMAVNYGLWSSHEDYVAMNANPPFAEPLLEMRRLADNEFQMSLYEIVFTVPAD</sequence>
<dbReference type="OrthoDB" id="1494517at2"/>
<name>A0A433N8B3_CHLFR</name>
<dbReference type="AlphaFoldDB" id="A0A433N8B3"/>
<organism evidence="2 3">
    <name type="scientific">Chlorogloeopsis fritschii PCC 6912</name>
    <dbReference type="NCBI Taxonomy" id="211165"/>
    <lineage>
        <taxon>Bacteria</taxon>
        <taxon>Bacillati</taxon>
        <taxon>Cyanobacteriota</taxon>
        <taxon>Cyanophyceae</taxon>
        <taxon>Nostocales</taxon>
        <taxon>Chlorogloeopsidaceae</taxon>
        <taxon>Chlorogloeopsis</taxon>
    </lineage>
</organism>
<proteinExistence type="predicted"/>
<dbReference type="InterPro" id="IPR011008">
    <property type="entry name" value="Dimeric_a/b-barrel"/>
</dbReference>
<dbReference type="InterPro" id="IPR007138">
    <property type="entry name" value="ABM_dom"/>
</dbReference>
<accession>A0A433N8B3</accession>
<dbReference type="Gene3D" id="3.30.70.100">
    <property type="match status" value="2"/>
</dbReference>
<keyword evidence="3" id="KW-1185">Reference proteome</keyword>
<dbReference type="STRING" id="211165.GCA_000317285_06349"/>
<dbReference type="RefSeq" id="WP_016876582.1">
    <property type="nucleotide sequence ID" value="NZ_AJLN01000145.1"/>
</dbReference>
<evidence type="ECO:0000313" key="3">
    <source>
        <dbReference type="Proteomes" id="UP000268857"/>
    </source>
</evidence>
<reference evidence="2 3" key="1">
    <citation type="journal article" date="2019" name="Genome Biol. Evol.">
        <title>Day and night: Metabolic profiles and evolutionary relationships of six axenic non-marine cyanobacteria.</title>
        <authorList>
            <person name="Will S.E."/>
            <person name="Henke P."/>
            <person name="Boedeker C."/>
            <person name="Huang S."/>
            <person name="Brinkmann H."/>
            <person name="Rohde M."/>
            <person name="Jarek M."/>
            <person name="Friedl T."/>
            <person name="Seufert S."/>
            <person name="Schumacher M."/>
            <person name="Overmann J."/>
            <person name="Neumann-Schaal M."/>
            <person name="Petersen J."/>
        </authorList>
    </citation>
    <scope>NUCLEOTIDE SEQUENCE [LARGE SCALE GENOMIC DNA]</scope>
    <source>
        <strain evidence="2 3">PCC 6912</strain>
    </source>
</reference>
<dbReference type="Pfam" id="PF03992">
    <property type="entry name" value="ABM"/>
    <property type="match status" value="1"/>
</dbReference>
<comment type="caution">
    <text evidence="2">The sequence shown here is derived from an EMBL/GenBank/DDBJ whole genome shotgun (WGS) entry which is preliminary data.</text>
</comment>
<evidence type="ECO:0000259" key="1">
    <source>
        <dbReference type="Pfam" id="PF03992"/>
    </source>
</evidence>
<protein>
    <recommendedName>
        <fullName evidence="1">ABM domain-containing protein</fullName>
    </recommendedName>
</protein>
<feature type="domain" description="ABM" evidence="1">
    <location>
        <begin position="31"/>
        <end position="91"/>
    </location>
</feature>
<dbReference type="Proteomes" id="UP000268857">
    <property type="component" value="Unassembled WGS sequence"/>
</dbReference>
<gene>
    <name evidence="2" type="ORF">PCC6912_37970</name>
</gene>
<dbReference type="SUPFAM" id="SSF54909">
    <property type="entry name" value="Dimeric alpha+beta barrel"/>
    <property type="match status" value="2"/>
</dbReference>
<dbReference type="EMBL" id="RSCJ01000016">
    <property type="protein sequence ID" value="RUR77916.1"/>
    <property type="molecule type" value="Genomic_DNA"/>
</dbReference>
<evidence type="ECO:0000313" key="2">
    <source>
        <dbReference type="EMBL" id="RUR77916.1"/>
    </source>
</evidence>